<proteinExistence type="predicted"/>
<accession>A0A095XZB9</accession>
<organism evidence="3 4">
    <name type="scientific">Pseudohaliea rubra DSM 19751</name>
    <dbReference type="NCBI Taxonomy" id="1265313"/>
    <lineage>
        <taxon>Bacteria</taxon>
        <taxon>Pseudomonadati</taxon>
        <taxon>Pseudomonadota</taxon>
        <taxon>Gammaproteobacteria</taxon>
        <taxon>Cellvibrionales</taxon>
        <taxon>Halieaceae</taxon>
        <taxon>Pseudohaliea</taxon>
    </lineage>
</organism>
<feature type="domain" description="ChsH2 C-terminal OB-fold" evidence="1">
    <location>
        <begin position="54"/>
        <end position="117"/>
    </location>
</feature>
<dbReference type="eggNOG" id="COG1545">
    <property type="taxonomic scope" value="Bacteria"/>
</dbReference>
<dbReference type="Pfam" id="PF01796">
    <property type="entry name" value="OB_ChsH2_C"/>
    <property type="match status" value="1"/>
</dbReference>
<sequence>MERIQPQRTDGLAAPYFNGCREGELRLQHCAACGHWQFYPRPFCTACGADAPAWEVASGQGTIASFSVVRRALSDAYAAPYTVALIDLVEGPRMMSAIVDCDPAAVRVGAPVSVCFEQWSQDLSLPVFRLDEKGGEK</sequence>
<dbReference type="SUPFAM" id="SSF50249">
    <property type="entry name" value="Nucleic acid-binding proteins"/>
    <property type="match status" value="1"/>
</dbReference>
<dbReference type="InterPro" id="IPR012340">
    <property type="entry name" value="NA-bd_OB-fold"/>
</dbReference>
<keyword evidence="4" id="KW-1185">Reference proteome</keyword>
<dbReference type="PANTHER" id="PTHR34075:SF5">
    <property type="entry name" value="BLR3430 PROTEIN"/>
    <property type="match status" value="1"/>
</dbReference>
<dbReference type="RefSeq" id="WP_035514317.1">
    <property type="nucleotide sequence ID" value="NZ_KN234748.1"/>
</dbReference>
<evidence type="ECO:0008006" key="5">
    <source>
        <dbReference type="Google" id="ProtNLM"/>
    </source>
</evidence>
<dbReference type="HOGENOM" id="CLU_119412_1_2_6"/>
<dbReference type="InterPro" id="IPR002878">
    <property type="entry name" value="ChsH2_C"/>
</dbReference>
<dbReference type="Gene3D" id="6.10.30.10">
    <property type="match status" value="1"/>
</dbReference>
<dbReference type="InterPro" id="IPR052513">
    <property type="entry name" value="Thioester_dehydratase-like"/>
</dbReference>
<dbReference type="InterPro" id="IPR022002">
    <property type="entry name" value="ChsH2_Znr"/>
</dbReference>
<dbReference type="Proteomes" id="UP000029640">
    <property type="component" value="Unassembled WGS sequence"/>
</dbReference>
<dbReference type="Pfam" id="PF12172">
    <property type="entry name" value="zf-ChsH2"/>
    <property type="match status" value="1"/>
</dbReference>
<protein>
    <recommendedName>
        <fullName evidence="5">DNA-binding protein</fullName>
    </recommendedName>
</protein>
<comment type="caution">
    <text evidence="3">The sequence shown here is derived from an EMBL/GenBank/DDBJ whole genome shotgun (WGS) entry which is preliminary data.</text>
</comment>
<evidence type="ECO:0000259" key="1">
    <source>
        <dbReference type="Pfam" id="PF01796"/>
    </source>
</evidence>
<reference evidence="3 4" key="1">
    <citation type="journal article" date="2014" name="Genome Announc.">
        <title>Genome Sequence of Gammaproteobacterial Pseudohaliea rubra Type Strain DSM 19751, Isolated from Coastal Seawater of the Mediterranean Sea.</title>
        <authorList>
            <person name="Spring S."/>
            <person name="Fiebig A."/>
            <person name="Riedel T."/>
            <person name="Goker M."/>
            <person name="Klenk H.P."/>
        </authorList>
    </citation>
    <scope>NUCLEOTIDE SEQUENCE [LARGE SCALE GENOMIC DNA]</scope>
    <source>
        <strain evidence="3 4">DSM 19751</strain>
    </source>
</reference>
<evidence type="ECO:0000259" key="2">
    <source>
        <dbReference type="Pfam" id="PF12172"/>
    </source>
</evidence>
<dbReference type="PANTHER" id="PTHR34075">
    <property type="entry name" value="BLR3430 PROTEIN"/>
    <property type="match status" value="1"/>
</dbReference>
<feature type="domain" description="ChsH2 rubredoxin-like zinc ribbon" evidence="2">
    <location>
        <begin position="17"/>
        <end position="51"/>
    </location>
</feature>
<evidence type="ECO:0000313" key="4">
    <source>
        <dbReference type="Proteomes" id="UP000029640"/>
    </source>
</evidence>
<dbReference type="EMBL" id="AUVB01000012">
    <property type="protein sequence ID" value="KGE05081.1"/>
    <property type="molecule type" value="Genomic_DNA"/>
</dbReference>
<evidence type="ECO:0000313" key="3">
    <source>
        <dbReference type="EMBL" id="KGE05081.1"/>
    </source>
</evidence>
<gene>
    <name evidence="3" type="ORF">HRUBRA_00283</name>
</gene>
<name>A0A095XZB9_9GAMM</name>
<dbReference type="STRING" id="1265313.HRUBRA_00283"/>
<dbReference type="AlphaFoldDB" id="A0A095XZB9"/>